<accession>A0A151P9D8</accession>
<name>A0A151P9D8_ALLMI</name>
<evidence type="ECO:0000313" key="3">
    <source>
        <dbReference type="EMBL" id="KYO45642.1"/>
    </source>
</evidence>
<dbReference type="EMBL" id="AKHW03000533">
    <property type="protein sequence ID" value="KYO45642.1"/>
    <property type="molecule type" value="Genomic_DNA"/>
</dbReference>
<protein>
    <recommendedName>
        <fullName evidence="5">Secreted protein</fullName>
    </recommendedName>
</protein>
<feature type="compositionally biased region" description="Polar residues" evidence="1">
    <location>
        <begin position="79"/>
        <end position="100"/>
    </location>
</feature>
<evidence type="ECO:0000256" key="1">
    <source>
        <dbReference type="SAM" id="MobiDB-lite"/>
    </source>
</evidence>
<dbReference type="Proteomes" id="UP000050525">
    <property type="component" value="Unassembled WGS sequence"/>
</dbReference>
<feature type="region of interest" description="Disordered" evidence="1">
    <location>
        <begin position="65"/>
        <end position="100"/>
    </location>
</feature>
<evidence type="ECO:0000256" key="2">
    <source>
        <dbReference type="SAM" id="SignalP"/>
    </source>
</evidence>
<gene>
    <name evidence="3" type="ORF">Y1Q_0021328</name>
</gene>
<keyword evidence="4" id="KW-1185">Reference proteome</keyword>
<comment type="caution">
    <text evidence="3">The sequence shown here is derived from an EMBL/GenBank/DDBJ whole genome shotgun (WGS) entry which is preliminary data.</text>
</comment>
<reference evidence="3 4" key="1">
    <citation type="journal article" date="2012" name="Genome Biol.">
        <title>Sequencing three crocodilian genomes to illuminate the evolution of archosaurs and amniotes.</title>
        <authorList>
            <person name="St John J.A."/>
            <person name="Braun E.L."/>
            <person name="Isberg S.R."/>
            <person name="Miles L.G."/>
            <person name="Chong A.Y."/>
            <person name="Gongora J."/>
            <person name="Dalzell P."/>
            <person name="Moran C."/>
            <person name="Bed'hom B."/>
            <person name="Abzhanov A."/>
            <person name="Burgess S.C."/>
            <person name="Cooksey A.M."/>
            <person name="Castoe T.A."/>
            <person name="Crawford N.G."/>
            <person name="Densmore L.D."/>
            <person name="Drew J.C."/>
            <person name="Edwards S.V."/>
            <person name="Faircloth B.C."/>
            <person name="Fujita M.K."/>
            <person name="Greenwold M.J."/>
            <person name="Hoffmann F.G."/>
            <person name="Howard J.M."/>
            <person name="Iguchi T."/>
            <person name="Janes D.E."/>
            <person name="Khan S.Y."/>
            <person name="Kohno S."/>
            <person name="de Koning A.J."/>
            <person name="Lance S.L."/>
            <person name="McCarthy F.M."/>
            <person name="McCormack J.E."/>
            <person name="Merchant M.E."/>
            <person name="Peterson D.G."/>
            <person name="Pollock D.D."/>
            <person name="Pourmand N."/>
            <person name="Raney B.J."/>
            <person name="Roessler K.A."/>
            <person name="Sanford J.R."/>
            <person name="Sawyer R.H."/>
            <person name="Schmidt C.J."/>
            <person name="Triplett E.W."/>
            <person name="Tuberville T.D."/>
            <person name="Venegas-Anaya M."/>
            <person name="Howard J.T."/>
            <person name="Jarvis E.D."/>
            <person name="Guillette L.J.Jr."/>
            <person name="Glenn T.C."/>
            <person name="Green R.E."/>
            <person name="Ray D.A."/>
        </authorList>
    </citation>
    <scope>NUCLEOTIDE SEQUENCE [LARGE SCALE GENOMIC DNA]</scope>
    <source>
        <strain evidence="3">KSC_2009_1</strain>
    </source>
</reference>
<evidence type="ECO:0000313" key="4">
    <source>
        <dbReference type="Proteomes" id="UP000050525"/>
    </source>
</evidence>
<feature type="chain" id="PRO_5007586817" description="Secreted protein" evidence="2">
    <location>
        <begin position="20"/>
        <end position="126"/>
    </location>
</feature>
<proteinExistence type="predicted"/>
<dbReference type="AlphaFoldDB" id="A0A151P9D8"/>
<evidence type="ECO:0008006" key="5">
    <source>
        <dbReference type="Google" id="ProtNLM"/>
    </source>
</evidence>
<feature type="signal peptide" evidence="2">
    <location>
        <begin position="1"/>
        <end position="19"/>
    </location>
</feature>
<keyword evidence="2" id="KW-0732">Signal</keyword>
<organism evidence="3 4">
    <name type="scientific">Alligator mississippiensis</name>
    <name type="common">American alligator</name>
    <dbReference type="NCBI Taxonomy" id="8496"/>
    <lineage>
        <taxon>Eukaryota</taxon>
        <taxon>Metazoa</taxon>
        <taxon>Chordata</taxon>
        <taxon>Craniata</taxon>
        <taxon>Vertebrata</taxon>
        <taxon>Euteleostomi</taxon>
        <taxon>Archelosauria</taxon>
        <taxon>Archosauria</taxon>
        <taxon>Crocodylia</taxon>
        <taxon>Alligatoridae</taxon>
        <taxon>Alligatorinae</taxon>
        <taxon>Alligator</taxon>
    </lineage>
</organism>
<sequence>MATLISSLIKASYVCFAEALAVPKAGVLCSGDEARGRETEEKTTGMRRSSLTRCGAQRKGILGNQVWEGGRDQAHPTASDMQPASKQLTATENKSNGQSESYKLKIKGPVRKPGSLIITFVEIVCC</sequence>